<sequence>MASMKSRNFGCQVTANKENVAATSEATATKAAATRNRREACGWRGAPPRNIASNMASPAITMKGPSAATLSVRGKVSAIKT</sequence>
<reference evidence="2 3" key="1">
    <citation type="submission" date="2018-05" db="EMBL/GenBank/DDBJ databases">
        <title>Genetic diversity of glacier-inhabiting Cryobacterium bacteria in China and description of Cryobacterium mengkeensis sp. nov. and Arthrobacter glacialis sp. nov.</title>
        <authorList>
            <person name="Liu Q."/>
            <person name="Xin Y.-H."/>
        </authorList>
    </citation>
    <scope>NUCLEOTIDE SEQUENCE [LARGE SCALE GENOMIC DNA]</scope>
    <source>
        <strain evidence="2 3">LI2</strain>
    </source>
</reference>
<dbReference type="EMBL" id="QJVD01000007">
    <property type="protein sequence ID" value="PYI67854.1"/>
    <property type="molecule type" value="Genomic_DNA"/>
</dbReference>
<evidence type="ECO:0000313" key="2">
    <source>
        <dbReference type="EMBL" id="PYI67854.1"/>
    </source>
</evidence>
<gene>
    <name evidence="2" type="ORF">CVV68_08285</name>
</gene>
<feature type="compositionally biased region" description="Low complexity" evidence="1">
    <location>
        <begin position="25"/>
        <end position="34"/>
    </location>
</feature>
<dbReference type="Proteomes" id="UP000247832">
    <property type="component" value="Unassembled WGS sequence"/>
</dbReference>
<dbReference type="AlphaFoldDB" id="A0A2V5LBF1"/>
<protein>
    <submittedName>
        <fullName evidence="2">Uncharacterized protein</fullName>
    </submittedName>
</protein>
<comment type="caution">
    <text evidence="2">The sequence shown here is derived from an EMBL/GenBank/DDBJ whole genome shotgun (WGS) entry which is preliminary data.</text>
</comment>
<accession>A0A2V5LBF1</accession>
<evidence type="ECO:0000256" key="1">
    <source>
        <dbReference type="SAM" id="MobiDB-lite"/>
    </source>
</evidence>
<organism evidence="2 3">
    <name type="scientific">Arthrobacter livingstonensis</name>
    <dbReference type="NCBI Taxonomy" id="670078"/>
    <lineage>
        <taxon>Bacteria</taxon>
        <taxon>Bacillati</taxon>
        <taxon>Actinomycetota</taxon>
        <taxon>Actinomycetes</taxon>
        <taxon>Micrococcales</taxon>
        <taxon>Micrococcaceae</taxon>
        <taxon>Arthrobacter</taxon>
    </lineage>
</organism>
<proteinExistence type="predicted"/>
<evidence type="ECO:0000313" key="3">
    <source>
        <dbReference type="Proteomes" id="UP000247832"/>
    </source>
</evidence>
<name>A0A2V5LBF1_9MICC</name>
<keyword evidence="3" id="KW-1185">Reference proteome</keyword>
<feature type="region of interest" description="Disordered" evidence="1">
    <location>
        <begin position="25"/>
        <end position="55"/>
    </location>
</feature>